<evidence type="ECO:0000259" key="1">
    <source>
        <dbReference type="Pfam" id="PF25898"/>
    </source>
</evidence>
<dbReference type="Pfam" id="PF25898">
    <property type="entry name" value="LolA_2nd_metazoa"/>
    <property type="match status" value="1"/>
</dbReference>
<gene>
    <name evidence="2" type="ORF">DPMN_030550</name>
</gene>
<protein>
    <recommendedName>
        <fullName evidence="1">LolA-like domain-containing protein</fullName>
    </recommendedName>
</protein>
<dbReference type="Proteomes" id="UP000828390">
    <property type="component" value="Unassembled WGS sequence"/>
</dbReference>
<evidence type="ECO:0000313" key="2">
    <source>
        <dbReference type="EMBL" id="KAH3867423.1"/>
    </source>
</evidence>
<evidence type="ECO:0000313" key="3">
    <source>
        <dbReference type="Proteomes" id="UP000828390"/>
    </source>
</evidence>
<proteinExistence type="predicted"/>
<keyword evidence="3" id="KW-1185">Reference proteome</keyword>
<dbReference type="EMBL" id="JAIWYP010000002">
    <property type="protein sequence ID" value="KAH3867423.1"/>
    <property type="molecule type" value="Genomic_DNA"/>
</dbReference>
<reference evidence="2" key="1">
    <citation type="journal article" date="2019" name="bioRxiv">
        <title>The Genome of the Zebra Mussel, Dreissena polymorpha: A Resource for Invasive Species Research.</title>
        <authorList>
            <person name="McCartney M.A."/>
            <person name="Auch B."/>
            <person name="Kono T."/>
            <person name="Mallez S."/>
            <person name="Zhang Y."/>
            <person name="Obille A."/>
            <person name="Becker A."/>
            <person name="Abrahante J.E."/>
            <person name="Garbe J."/>
            <person name="Badalamenti J.P."/>
            <person name="Herman A."/>
            <person name="Mangelson H."/>
            <person name="Liachko I."/>
            <person name="Sullivan S."/>
            <person name="Sone E.D."/>
            <person name="Koren S."/>
            <person name="Silverstein K.A.T."/>
            <person name="Beckman K.B."/>
            <person name="Gohl D.M."/>
        </authorList>
    </citation>
    <scope>NUCLEOTIDE SEQUENCE</scope>
    <source>
        <strain evidence="2">Duluth1</strain>
        <tissue evidence="2">Whole animal</tissue>
    </source>
</reference>
<comment type="caution">
    <text evidence="2">The sequence shown here is derived from an EMBL/GenBank/DDBJ whole genome shotgun (WGS) entry which is preliminary data.</text>
</comment>
<dbReference type="InterPro" id="IPR058831">
    <property type="entry name" value="LolA-like_dom_2nd"/>
</dbReference>
<accession>A0A9D4M115</accession>
<sequence length="160" mass="17945">MPTPPDNTTHPRIEIHDYTTGVAYTTDRMFNNCTVSHLITDQQDSQQNLTAYRYNHSSVLGMKSPLQLLDLDLNLTYIGQASLCFFLALSVDMITSQIPIRLVLYFNDMALTATYNFLEFEPTPPSLSVFDVSACFAEANKVTFQVKFPGTYIPATEGSQ</sequence>
<organism evidence="2 3">
    <name type="scientific">Dreissena polymorpha</name>
    <name type="common">Zebra mussel</name>
    <name type="synonym">Mytilus polymorpha</name>
    <dbReference type="NCBI Taxonomy" id="45954"/>
    <lineage>
        <taxon>Eukaryota</taxon>
        <taxon>Metazoa</taxon>
        <taxon>Spiralia</taxon>
        <taxon>Lophotrochozoa</taxon>
        <taxon>Mollusca</taxon>
        <taxon>Bivalvia</taxon>
        <taxon>Autobranchia</taxon>
        <taxon>Heteroconchia</taxon>
        <taxon>Euheterodonta</taxon>
        <taxon>Imparidentia</taxon>
        <taxon>Neoheterodontei</taxon>
        <taxon>Myida</taxon>
        <taxon>Dreissenoidea</taxon>
        <taxon>Dreissenidae</taxon>
        <taxon>Dreissena</taxon>
    </lineage>
</organism>
<reference evidence="2" key="2">
    <citation type="submission" date="2020-11" db="EMBL/GenBank/DDBJ databases">
        <authorList>
            <person name="McCartney M.A."/>
            <person name="Auch B."/>
            <person name="Kono T."/>
            <person name="Mallez S."/>
            <person name="Becker A."/>
            <person name="Gohl D.M."/>
            <person name="Silverstein K.A.T."/>
            <person name="Koren S."/>
            <person name="Bechman K.B."/>
            <person name="Herman A."/>
            <person name="Abrahante J.E."/>
            <person name="Garbe J."/>
        </authorList>
    </citation>
    <scope>NUCLEOTIDE SEQUENCE</scope>
    <source>
        <strain evidence="2">Duluth1</strain>
        <tissue evidence="2">Whole animal</tissue>
    </source>
</reference>
<name>A0A9D4M115_DREPO</name>
<feature type="domain" description="LolA-like" evidence="1">
    <location>
        <begin position="7"/>
        <end position="81"/>
    </location>
</feature>
<dbReference type="AlphaFoldDB" id="A0A9D4M115"/>